<name>A0ABY9E084_VITVI</name>
<dbReference type="InterPro" id="IPR059007">
    <property type="entry name" value="ARM_At1g04390"/>
</dbReference>
<dbReference type="EMBL" id="CP126666">
    <property type="protein sequence ID" value="WKA13204.1"/>
    <property type="molecule type" value="Genomic_DNA"/>
</dbReference>
<evidence type="ECO:0000259" key="1">
    <source>
        <dbReference type="Pfam" id="PF26522"/>
    </source>
</evidence>
<protein>
    <recommendedName>
        <fullName evidence="1">At1g04390 ARM repeat domain-containing protein</fullName>
    </recommendedName>
</protein>
<keyword evidence="3" id="KW-1185">Reference proteome</keyword>
<proteinExistence type="predicted"/>
<dbReference type="Proteomes" id="UP001227230">
    <property type="component" value="Chromosome 19"/>
</dbReference>
<sequence>MESIKYFQRIASLLSRILWRWLPSRYRVWNDAKLLRVLEVIRANSDSSVKVAVLQLYSALALCGNGAERLLENGENFIKMVVHWMDSTQPPFVRIEAFKLAQLLKMSEQRCSKMLRFCCEPIVQAIIGALREFNLLFEDITQDTISMAVEADVKDPTFTWDILGGLVTHCGEDFNPTMSGNDISAPIDSTW</sequence>
<evidence type="ECO:0000313" key="3">
    <source>
        <dbReference type="Proteomes" id="UP001227230"/>
    </source>
</evidence>
<feature type="domain" description="At1g04390 ARM repeat" evidence="1">
    <location>
        <begin position="2"/>
        <end position="63"/>
    </location>
</feature>
<evidence type="ECO:0000313" key="2">
    <source>
        <dbReference type="EMBL" id="WKA13204.1"/>
    </source>
</evidence>
<gene>
    <name evidence="2" type="ORF">VitviT2T_030531</name>
</gene>
<dbReference type="PANTHER" id="PTHR35918:SF1">
    <property type="entry name" value="BTB DOMAIN-CONTAINING PROTEIN"/>
    <property type="match status" value="1"/>
</dbReference>
<organism evidence="2 3">
    <name type="scientific">Vitis vinifera</name>
    <name type="common">Grape</name>
    <dbReference type="NCBI Taxonomy" id="29760"/>
    <lineage>
        <taxon>Eukaryota</taxon>
        <taxon>Viridiplantae</taxon>
        <taxon>Streptophyta</taxon>
        <taxon>Embryophyta</taxon>
        <taxon>Tracheophyta</taxon>
        <taxon>Spermatophyta</taxon>
        <taxon>Magnoliopsida</taxon>
        <taxon>eudicotyledons</taxon>
        <taxon>Gunneridae</taxon>
        <taxon>Pentapetalae</taxon>
        <taxon>rosids</taxon>
        <taxon>Vitales</taxon>
        <taxon>Vitaceae</taxon>
        <taxon>Viteae</taxon>
        <taxon>Vitis</taxon>
    </lineage>
</organism>
<dbReference type="InterPro" id="IPR044953">
    <property type="entry name" value="At1g04390-like"/>
</dbReference>
<accession>A0ABY9E084</accession>
<dbReference type="SUPFAM" id="SSF48371">
    <property type="entry name" value="ARM repeat"/>
    <property type="match status" value="1"/>
</dbReference>
<reference evidence="2 3" key="1">
    <citation type="journal article" date="2023" name="Hortic Res">
        <title>The complete reference genome for grapevine (Vitis vinifera L.) genetics and breeding.</title>
        <authorList>
            <person name="Shi X."/>
            <person name="Cao S."/>
            <person name="Wang X."/>
            <person name="Huang S."/>
            <person name="Wang Y."/>
            <person name="Liu Z."/>
            <person name="Liu W."/>
            <person name="Leng X."/>
            <person name="Peng Y."/>
            <person name="Wang N."/>
            <person name="Wang Y."/>
            <person name="Ma Z."/>
            <person name="Xu X."/>
            <person name="Zhang F."/>
            <person name="Xue H."/>
            <person name="Zhong H."/>
            <person name="Wang Y."/>
            <person name="Zhang K."/>
            <person name="Velt A."/>
            <person name="Avia K."/>
            <person name="Holtgrawe D."/>
            <person name="Grimplet J."/>
            <person name="Matus J.T."/>
            <person name="Ware D."/>
            <person name="Wu X."/>
            <person name="Wang H."/>
            <person name="Liu C."/>
            <person name="Fang Y."/>
            <person name="Rustenholz C."/>
            <person name="Cheng Z."/>
            <person name="Xiao H."/>
            <person name="Zhou Y."/>
        </authorList>
    </citation>
    <scope>NUCLEOTIDE SEQUENCE [LARGE SCALE GENOMIC DNA]</scope>
    <source>
        <strain evidence="3">cv. Pinot noir / PN40024</strain>
        <tissue evidence="2">Leaf</tissue>
    </source>
</reference>
<dbReference type="Pfam" id="PF26522">
    <property type="entry name" value="ARM_6"/>
    <property type="match status" value="1"/>
</dbReference>
<dbReference type="PANTHER" id="PTHR35918">
    <property type="entry name" value="OS06G0674800 PROTEIN"/>
    <property type="match status" value="1"/>
</dbReference>
<dbReference type="InterPro" id="IPR016024">
    <property type="entry name" value="ARM-type_fold"/>
</dbReference>